<dbReference type="AlphaFoldDB" id="A0A5B7H2M3"/>
<dbReference type="Proteomes" id="UP000324222">
    <property type="component" value="Unassembled WGS sequence"/>
</dbReference>
<evidence type="ECO:0000313" key="2">
    <source>
        <dbReference type="EMBL" id="MPC63905.1"/>
    </source>
</evidence>
<protein>
    <submittedName>
        <fullName evidence="2">Uncharacterized protein</fullName>
    </submittedName>
</protein>
<proteinExistence type="predicted"/>
<sequence length="66" mass="7211">MWPRPPFPHPSLREPPSLTREGAGREGGGFGGLSHRASVSLVGLTRLGRLFRRVGLRRALLRPCAP</sequence>
<organism evidence="2 3">
    <name type="scientific">Portunus trituberculatus</name>
    <name type="common">Swimming crab</name>
    <name type="synonym">Neptunus trituberculatus</name>
    <dbReference type="NCBI Taxonomy" id="210409"/>
    <lineage>
        <taxon>Eukaryota</taxon>
        <taxon>Metazoa</taxon>
        <taxon>Ecdysozoa</taxon>
        <taxon>Arthropoda</taxon>
        <taxon>Crustacea</taxon>
        <taxon>Multicrustacea</taxon>
        <taxon>Malacostraca</taxon>
        <taxon>Eumalacostraca</taxon>
        <taxon>Eucarida</taxon>
        <taxon>Decapoda</taxon>
        <taxon>Pleocyemata</taxon>
        <taxon>Brachyura</taxon>
        <taxon>Eubrachyura</taxon>
        <taxon>Portunoidea</taxon>
        <taxon>Portunidae</taxon>
        <taxon>Portuninae</taxon>
        <taxon>Portunus</taxon>
    </lineage>
</organism>
<dbReference type="EMBL" id="VSRR010021401">
    <property type="protein sequence ID" value="MPC63905.1"/>
    <property type="molecule type" value="Genomic_DNA"/>
</dbReference>
<evidence type="ECO:0000256" key="1">
    <source>
        <dbReference type="SAM" id="MobiDB-lite"/>
    </source>
</evidence>
<feature type="region of interest" description="Disordered" evidence="1">
    <location>
        <begin position="1"/>
        <end position="35"/>
    </location>
</feature>
<gene>
    <name evidence="2" type="ORF">E2C01_058013</name>
</gene>
<name>A0A5B7H2M3_PORTR</name>
<keyword evidence="3" id="KW-1185">Reference proteome</keyword>
<comment type="caution">
    <text evidence="2">The sequence shown here is derived from an EMBL/GenBank/DDBJ whole genome shotgun (WGS) entry which is preliminary data.</text>
</comment>
<accession>A0A5B7H2M3</accession>
<evidence type="ECO:0000313" key="3">
    <source>
        <dbReference type="Proteomes" id="UP000324222"/>
    </source>
</evidence>
<reference evidence="2 3" key="1">
    <citation type="submission" date="2019-05" db="EMBL/GenBank/DDBJ databases">
        <title>Another draft genome of Portunus trituberculatus and its Hox gene families provides insights of decapod evolution.</title>
        <authorList>
            <person name="Jeong J.-H."/>
            <person name="Song I."/>
            <person name="Kim S."/>
            <person name="Choi T."/>
            <person name="Kim D."/>
            <person name="Ryu S."/>
            <person name="Kim W."/>
        </authorList>
    </citation>
    <scope>NUCLEOTIDE SEQUENCE [LARGE SCALE GENOMIC DNA]</scope>
    <source>
        <tissue evidence="2">Muscle</tissue>
    </source>
</reference>